<proteinExistence type="predicted"/>
<dbReference type="EMBL" id="JAHZIK010003744">
    <property type="protein sequence ID" value="MBW7462262.1"/>
    <property type="molecule type" value="Genomic_DNA"/>
</dbReference>
<sequence>VANGAWPAVNLSGGAPATHDDKRGFRAIGELYGFVKEHREFYDDECSAAGVAIVYSQPTLLFYGDGRARHYVEAIRGVEQSLQEAHIPFDIISNRKLLSVENLKKYRTLILP</sequence>
<gene>
    <name evidence="1" type="ORF">K0U00_50245</name>
</gene>
<feature type="non-terminal residue" evidence="1">
    <location>
        <position position="1"/>
    </location>
</feature>
<name>A0ABS7CMS3_9BACL</name>
<accession>A0ABS7CMS3</accession>
<evidence type="ECO:0000313" key="1">
    <source>
        <dbReference type="EMBL" id="MBW7462262.1"/>
    </source>
</evidence>
<reference evidence="1 2" key="1">
    <citation type="submission" date="2021-07" db="EMBL/GenBank/DDBJ databases">
        <title>Paenibacillus radiodurans sp. nov., isolated from the southeastern edge of Tengger Desert.</title>
        <authorList>
            <person name="Zhang G."/>
        </authorList>
    </citation>
    <scope>NUCLEOTIDE SEQUENCE [LARGE SCALE GENOMIC DNA]</scope>
    <source>
        <strain evidence="1 2">CCM 7311</strain>
    </source>
</reference>
<comment type="caution">
    <text evidence="1">The sequence shown here is derived from an EMBL/GenBank/DDBJ whole genome shotgun (WGS) entry which is preliminary data.</text>
</comment>
<dbReference type="Gene3D" id="3.40.50.880">
    <property type="match status" value="1"/>
</dbReference>
<organism evidence="1 2">
    <name type="scientific">Paenibacillus sepulcri</name>
    <dbReference type="NCBI Taxonomy" id="359917"/>
    <lineage>
        <taxon>Bacteria</taxon>
        <taxon>Bacillati</taxon>
        <taxon>Bacillota</taxon>
        <taxon>Bacilli</taxon>
        <taxon>Bacillales</taxon>
        <taxon>Paenibacillaceae</taxon>
        <taxon>Paenibacillus</taxon>
    </lineage>
</organism>
<evidence type="ECO:0000313" key="2">
    <source>
        <dbReference type="Proteomes" id="UP001519887"/>
    </source>
</evidence>
<feature type="non-terminal residue" evidence="1">
    <location>
        <position position="112"/>
    </location>
</feature>
<keyword evidence="2" id="KW-1185">Reference proteome</keyword>
<protein>
    <submittedName>
        <fullName evidence="1">Uncharacterized protein</fullName>
    </submittedName>
</protein>
<dbReference type="Proteomes" id="UP001519887">
    <property type="component" value="Unassembled WGS sequence"/>
</dbReference>
<dbReference type="InterPro" id="IPR029062">
    <property type="entry name" value="Class_I_gatase-like"/>
</dbReference>